<dbReference type="PANTHER" id="PTHR46195:SF18">
    <property type="entry name" value="SUPEROXIDE DISMUTASE 1 COPPER CHAPERONE-LIKE PROTEIN"/>
    <property type="match status" value="1"/>
</dbReference>
<dbReference type="PANTHER" id="PTHR46195">
    <property type="entry name" value="HEAVY METAL-ASSOCIATED ISOPRENYLATED PLANT PROTEIN 7"/>
    <property type="match status" value="1"/>
</dbReference>
<dbReference type="InterPro" id="IPR044577">
    <property type="entry name" value="HIPP4/7/8/17/18/19"/>
</dbReference>
<gene>
    <name evidence="5" type="ORF">DH2020_035812</name>
</gene>
<evidence type="ECO:0000313" key="5">
    <source>
        <dbReference type="EMBL" id="KAK6130402.1"/>
    </source>
</evidence>
<sequence length="102" mass="11928">MPVLFFRKELADEKFITDMKNHKVVVTGKVDPHKVLKKLKKKTGKRVELLVEDQNGKDEEKQQVIQDNCAEQVMDSWLLHYYGDSEIHMMFNDENANSCSLM</sequence>
<name>A0ABR0V6F2_REHGL</name>
<evidence type="ECO:0000256" key="4">
    <source>
        <dbReference type="ARBA" id="ARBA00024045"/>
    </source>
</evidence>
<comment type="similarity">
    <text evidence="4">Belongs to the HIPP family.</text>
</comment>
<evidence type="ECO:0000256" key="1">
    <source>
        <dbReference type="ARBA" id="ARBA00022481"/>
    </source>
</evidence>
<reference evidence="5 6" key="1">
    <citation type="journal article" date="2021" name="Comput. Struct. Biotechnol. J.">
        <title>De novo genome assembly of the potent medicinal plant Rehmannia glutinosa using nanopore technology.</title>
        <authorList>
            <person name="Ma L."/>
            <person name="Dong C."/>
            <person name="Song C."/>
            <person name="Wang X."/>
            <person name="Zheng X."/>
            <person name="Niu Y."/>
            <person name="Chen S."/>
            <person name="Feng W."/>
        </authorList>
    </citation>
    <scope>NUCLEOTIDE SEQUENCE [LARGE SCALE GENOMIC DNA]</scope>
    <source>
        <strain evidence="5">DH-2019</strain>
    </source>
</reference>
<proteinExistence type="inferred from homology"/>
<organism evidence="5 6">
    <name type="scientific">Rehmannia glutinosa</name>
    <name type="common">Chinese foxglove</name>
    <dbReference type="NCBI Taxonomy" id="99300"/>
    <lineage>
        <taxon>Eukaryota</taxon>
        <taxon>Viridiplantae</taxon>
        <taxon>Streptophyta</taxon>
        <taxon>Embryophyta</taxon>
        <taxon>Tracheophyta</taxon>
        <taxon>Spermatophyta</taxon>
        <taxon>Magnoliopsida</taxon>
        <taxon>eudicotyledons</taxon>
        <taxon>Gunneridae</taxon>
        <taxon>Pentapetalae</taxon>
        <taxon>asterids</taxon>
        <taxon>lamiids</taxon>
        <taxon>Lamiales</taxon>
        <taxon>Orobanchaceae</taxon>
        <taxon>Rehmannieae</taxon>
        <taxon>Rehmannia</taxon>
    </lineage>
</organism>
<evidence type="ECO:0000256" key="3">
    <source>
        <dbReference type="ARBA" id="ARBA00023289"/>
    </source>
</evidence>
<dbReference type="Proteomes" id="UP001318860">
    <property type="component" value="Unassembled WGS sequence"/>
</dbReference>
<protein>
    <submittedName>
        <fullName evidence="5">Uncharacterized protein</fullName>
    </submittedName>
</protein>
<keyword evidence="2" id="KW-0479">Metal-binding</keyword>
<comment type="caution">
    <text evidence="5">The sequence shown here is derived from an EMBL/GenBank/DDBJ whole genome shotgun (WGS) entry which is preliminary data.</text>
</comment>
<keyword evidence="6" id="KW-1185">Reference proteome</keyword>
<keyword evidence="1" id="KW-0488">Methylation</keyword>
<dbReference type="Gene3D" id="3.30.70.100">
    <property type="match status" value="1"/>
</dbReference>
<keyword evidence="3" id="KW-0449">Lipoprotein</keyword>
<evidence type="ECO:0000256" key="2">
    <source>
        <dbReference type="ARBA" id="ARBA00022723"/>
    </source>
</evidence>
<accession>A0ABR0V6F2</accession>
<keyword evidence="3" id="KW-0636">Prenylation</keyword>
<dbReference type="EMBL" id="JABTTQ020001578">
    <property type="protein sequence ID" value="KAK6130402.1"/>
    <property type="molecule type" value="Genomic_DNA"/>
</dbReference>
<evidence type="ECO:0000313" key="6">
    <source>
        <dbReference type="Proteomes" id="UP001318860"/>
    </source>
</evidence>